<gene>
    <name evidence="1" type="ORF">OCK74_09110</name>
</gene>
<keyword evidence="2" id="KW-1185">Reference proteome</keyword>
<reference evidence="1" key="1">
    <citation type="submission" date="2022-09" db="EMBL/GenBank/DDBJ databases">
        <authorList>
            <person name="Yuan C."/>
            <person name="Ke Z."/>
        </authorList>
    </citation>
    <scope>NUCLEOTIDE SEQUENCE</scope>
    <source>
        <strain evidence="1">LB-8</strain>
    </source>
</reference>
<dbReference type="AlphaFoldDB" id="A0A9X2XU52"/>
<dbReference type="RefSeq" id="WP_279296717.1">
    <property type="nucleotide sequence ID" value="NZ_JAOTIF010000005.1"/>
</dbReference>
<evidence type="ECO:0000313" key="1">
    <source>
        <dbReference type="EMBL" id="MCU7549274.1"/>
    </source>
</evidence>
<dbReference type="EMBL" id="JAOTIF010000005">
    <property type="protein sequence ID" value="MCU7549274.1"/>
    <property type="molecule type" value="Genomic_DNA"/>
</dbReference>
<proteinExistence type="predicted"/>
<name>A0A9X2XU52_9BACT</name>
<reference evidence="1" key="2">
    <citation type="submission" date="2023-04" db="EMBL/GenBank/DDBJ databases">
        <title>Paracnuella aquatica gen. nov., sp. nov., a member of the family Chitinophagaceae isolated from a hot spring.</title>
        <authorList>
            <person name="Wang C."/>
        </authorList>
    </citation>
    <scope>NUCLEOTIDE SEQUENCE</scope>
    <source>
        <strain evidence="1">LB-8</strain>
    </source>
</reference>
<accession>A0A9X2XU52</accession>
<sequence length="129" mass="14303">MGIIDLQVFRGEIAPCDHVVQIYENGKIFLDSLEGFIGSGFIAGDSIIIIATKEHLTALEVRIKKQGFNLDSLSLTNRYIGLDAEDTLSKFMVNGCPTRAAILLPLSLTLISHKTTGAYWQTSFFFNQF</sequence>
<dbReference type="Proteomes" id="UP001155483">
    <property type="component" value="Unassembled WGS sequence"/>
</dbReference>
<organism evidence="1 2">
    <name type="scientific">Paraflavisolibacter caeni</name>
    <dbReference type="NCBI Taxonomy" id="2982496"/>
    <lineage>
        <taxon>Bacteria</taxon>
        <taxon>Pseudomonadati</taxon>
        <taxon>Bacteroidota</taxon>
        <taxon>Chitinophagia</taxon>
        <taxon>Chitinophagales</taxon>
        <taxon>Chitinophagaceae</taxon>
        <taxon>Paraflavisolibacter</taxon>
    </lineage>
</organism>
<evidence type="ECO:0000313" key="2">
    <source>
        <dbReference type="Proteomes" id="UP001155483"/>
    </source>
</evidence>
<protein>
    <submittedName>
        <fullName evidence="1">MEDS domain-containing protein</fullName>
    </submittedName>
</protein>
<comment type="caution">
    <text evidence="1">The sequence shown here is derived from an EMBL/GenBank/DDBJ whole genome shotgun (WGS) entry which is preliminary data.</text>
</comment>